<accession>A0A7W8HVD6</accession>
<gene>
    <name evidence="2" type="ORF">HNR26_004881</name>
</gene>
<dbReference type="Pfam" id="PF14760">
    <property type="entry name" value="Rnk_N"/>
    <property type="match status" value="1"/>
</dbReference>
<protein>
    <recommendedName>
        <fullName evidence="1">Regulator of nucleoside diphosphate kinase N-terminal domain-containing protein</fullName>
    </recommendedName>
</protein>
<dbReference type="EMBL" id="JACHGA010000034">
    <property type="protein sequence ID" value="MBB5278767.1"/>
    <property type="molecule type" value="Genomic_DNA"/>
</dbReference>
<organism evidence="2 3">
    <name type="scientific">Rhizobium rosettiformans</name>
    <dbReference type="NCBI Taxonomy" id="1368430"/>
    <lineage>
        <taxon>Bacteria</taxon>
        <taxon>Pseudomonadati</taxon>
        <taxon>Pseudomonadota</taxon>
        <taxon>Alphaproteobacteria</taxon>
        <taxon>Hyphomicrobiales</taxon>
        <taxon>Rhizobiaceae</taxon>
        <taxon>Rhizobium/Agrobacterium group</taxon>
        <taxon>Rhizobium</taxon>
    </lineage>
</organism>
<evidence type="ECO:0000313" key="3">
    <source>
        <dbReference type="Proteomes" id="UP000550895"/>
    </source>
</evidence>
<evidence type="ECO:0000313" key="2">
    <source>
        <dbReference type="EMBL" id="MBB5278767.1"/>
    </source>
</evidence>
<dbReference type="Proteomes" id="UP000550895">
    <property type="component" value="Unassembled WGS sequence"/>
</dbReference>
<keyword evidence="3" id="KW-1185">Reference proteome</keyword>
<dbReference type="AlphaFoldDB" id="A0A7W8HVD6"/>
<proteinExistence type="predicted"/>
<dbReference type="RefSeq" id="WP_246035185.1">
    <property type="nucleotide sequence ID" value="NZ_JACHGA010000034.1"/>
</dbReference>
<reference evidence="2 3" key="1">
    <citation type="submission" date="2020-08" db="EMBL/GenBank/DDBJ databases">
        <title>Genomic Encyclopedia of Type Strains, Phase IV (KMG-IV): sequencing the most valuable type-strain genomes for metagenomic binning, comparative biology and taxonomic classification.</title>
        <authorList>
            <person name="Goeker M."/>
        </authorList>
    </citation>
    <scope>NUCLEOTIDE SEQUENCE [LARGE SCALE GENOMIC DNA]</scope>
    <source>
        <strain evidence="2 3">DSM 26376</strain>
    </source>
</reference>
<comment type="caution">
    <text evidence="2">The sequence shown here is derived from an EMBL/GenBank/DDBJ whole genome shotgun (WGS) entry which is preliminary data.</text>
</comment>
<evidence type="ECO:0000259" key="1">
    <source>
        <dbReference type="Pfam" id="PF14760"/>
    </source>
</evidence>
<dbReference type="InterPro" id="IPR029462">
    <property type="entry name" value="Rnk_N"/>
</dbReference>
<name>A0A7W8HVD6_9HYPH</name>
<feature type="domain" description="Regulator of nucleoside diphosphate kinase N-terminal" evidence="1">
    <location>
        <begin position="11"/>
        <end position="37"/>
    </location>
</feature>
<dbReference type="Gene3D" id="1.10.286.20">
    <property type="match status" value="1"/>
</dbReference>
<sequence>MALEKKRQRKPAIILTRTDHERLYRLAEAHAGRNPDVFRRAKLTPLWSEPFGLDQRGASN</sequence>